<organism evidence="2 3">
    <name type="scientific">Pleuronectes platessa</name>
    <name type="common">European plaice</name>
    <dbReference type="NCBI Taxonomy" id="8262"/>
    <lineage>
        <taxon>Eukaryota</taxon>
        <taxon>Metazoa</taxon>
        <taxon>Chordata</taxon>
        <taxon>Craniata</taxon>
        <taxon>Vertebrata</taxon>
        <taxon>Euteleostomi</taxon>
        <taxon>Actinopterygii</taxon>
        <taxon>Neopterygii</taxon>
        <taxon>Teleostei</taxon>
        <taxon>Neoteleostei</taxon>
        <taxon>Acanthomorphata</taxon>
        <taxon>Carangaria</taxon>
        <taxon>Pleuronectiformes</taxon>
        <taxon>Pleuronectoidei</taxon>
        <taxon>Pleuronectidae</taxon>
        <taxon>Pleuronectes</taxon>
    </lineage>
</organism>
<dbReference type="AlphaFoldDB" id="A0A9N7U6S4"/>
<dbReference type="Proteomes" id="UP001153269">
    <property type="component" value="Unassembled WGS sequence"/>
</dbReference>
<reference evidence="2" key="1">
    <citation type="submission" date="2020-03" db="EMBL/GenBank/DDBJ databases">
        <authorList>
            <person name="Weist P."/>
        </authorList>
    </citation>
    <scope>NUCLEOTIDE SEQUENCE</scope>
</reference>
<feature type="region of interest" description="Disordered" evidence="1">
    <location>
        <begin position="1"/>
        <end position="39"/>
    </location>
</feature>
<evidence type="ECO:0000256" key="1">
    <source>
        <dbReference type="SAM" id="MobiDB-lite"/>
    </source>
</evidence>
<keyword evidence="3" id="KW-1185">Reference proteome</keyword>
<dbReference type="EMBL" id="CADEAL010000860">
    <property type="protein sequence ID" value="CAB1426144.1"/>
    <property type="molecule type" value="Genomic_DNA"/>
</dbReference>
<protein>
    <submittedName>
        <fullName evidence="2">Uncharacterized protein</fullName>
    </submittedName>
</protein>
<gene>
    <name evidence="2" type="ORF">PLEPLA_LOCUS14078</name>
</gene>
<feature type="region of interest" description="Disordered" evidence="1">
    <location>
        <begin position="150"/>
        <end position="181"/>
    </location>
</feature>
<evidence type="ECO:0000313" key="2">
    <source>
        <dbReference type="EMBL" id="CAB1426144.1"/>
    </source>
</evidence>
<name>A0A9N7U6S4_PLEPL</name>
<proteinExistence type="predicted"/>
<comment type="caution">
    <text evidence="2">The sequence shown here is derived from an EMBL/GenBank/DDBJ whole genome shotgun (WGS) entry which is preliminary data.</text>
</comment>
<evidence type="ECO:0000313" key="3">
    <source>
        <dbReference type="Proteomes" id="UP001153269"/>
    </source>
</evidence>
<accession>A0A9N7U6S4</accession>
<sequence length="223" mass="24236">MAESSGAYSTFRDFRDDKPQPVSSNRCPSRHVPGPTKSEDNTTILIIIDSFSKMAHLVALPKLPSAKETTKELGLPGTQNKEETLEEISVVEAWLKDRPWVSHFVPYLVEVRDRLKKYSNPPAPSTNLYAGSRLSLGGPRSLQKMSVMGGRVHSRNPSPLQPAHRHQPPAPSADGTWEDGGLLVNPAASKRHLVWVVDIGEGASTAGASLFSSLLTGTSYLQS</sequence>